<dbReference type="EMBL" id="CM047591">
    <property type="protein sequence ID" value="KAI9918747.1"/>
    <property type="molecule type" value="Genomic_DNA"/>
</dbReference>
<organism evidence="1 2">
    <name type="scientific">Peronosclerospora sorghi</name>
    <dbReference type="NCBI Taxonomy" id="230839"/>
    <lineage>
        <taxon>Eukaryota</taxon>
        <taxon>Sar</taxon>
        <taxon>Stramenopiles</taxon>
        <taxon>Oomycota</taxon>
        <taxon>Peronosporomycetes</taxon>
        <taxon>Peronosporales</taxon>
        <taxon>Peronosporaceae</taxon>
        <taxon>Peronosclerospora</taxon>
    </lineage>
</organism>
<accession>A0ACC0WK27</accession>
<name>A0ACC0WK27_9STRA</name>
<comment type="caution">
    <text evidence="1">The sequence shown here is derived from an EMBL/GenBank/DDBJ whole genome shotgun (WGS) entry which is preliminary data.</text>
</comment>
<proteinExistence type="predicted"/>
<protein>
    <submittedName>
        <fullName evidence="1">Uncharacterized protein</fullName>
    </submittedName>
</protein>
<sequence>MFLRLRTVLACSLVNSPARPQSSSTMDSNTDTILRPFSRMDALMSNHTIFLLYMFPPAYAPYNLEKLHSSLRALVEHDYPILMGELYVDPNTGITNVKQSKAQQELGGAQHIRFETNPSNAMTTEEAMQKRSRELMPTPRSKTEVICFKGTLLADGGLVIGINTSHAVFDGEAIFTFMSVWGQHYSGVKKEDRVVVNHDRHLLRGEGVPPKLVHPEYQIAHIETPTDVSFLPRTTDHFFHFTRAMMKKIKDTATGDSMNGGRKPSYVSTVDSMTALFTVLISLARGHGQDVRISTAVNGRQRLDPQLPAHYVGNVVFNTMSTFSPSDLYDDSDKAVPVSVSTIGKLARSVRASILKFDDPSYLRDALNFLDEQSNMSDVQFGCNFFHGPDLAFTSWRHLGMYNASFDGTHPCYACIPIIPYSDGVVIITEAPQPADGMDVCVLLECSAMDRLKELFSQVSSYLFE</sequence>
<evidence type="ECO:0000313" key="1">
    <source>
        <dbReference type="EMBL" id="KAI9918747.1"/>
    </source>
</evidence>
<gene>
    <name evidence="1" type="ORF">PsorP6_012175</name>
</gene>
<keyword evidence="2" id="KW-1185">Reference proteome</keyword>
<evidence type="ECO:0000313" key="2">
    <source>
        <dbReference type="Proteomes" id="UP001163321"/>
    </source>
</evidence>
<dbReference type="Proteomes" id="UP001163321">
    <property type="component" value="Chromosome 12"/>
</dbReference>
<reference evidence="1 2" key="1">
    <citation type="journal article" date="2022" name="bioRxiv">
        <title>The genome of the oomycete Peronosclerospora sorghi, a cosmopolitan pathogen of maize and sorghum, is inflated with dispersed pseudogenes.</title>
        <authorList>
            <person name="Fletcher K."/>
            <person name="Martin F."/>
            <person name="Isakeit T."/>
            <person name="Cavanaugh K."/>
            <person name="Magill C."/>
            <person name="Michelmore R."/>
        </authorList>
    </citation>
    <scope>NUCLEOTIDE SEQUENCE [LARGE SCALE GENOMIC DNA]</scope>
    <source>
        <strain evidence="1">P6</strain>
    </source>
</reference>